<reference evidence="2" key="2">
    <citation type="submission" date="2020-06" db="EMBL/GenBank/DDBJ databases">
        <title>Helianthus annuus Genome sequencing and assembly Release 2.</title>
        <authorList>
            <person name="Gouzy J."/>
            <person name="Langlade N."/>
            <person name="Munos S."/>
        </authorList>
    </citation>
    <scope>NUCLEOTIDE SEQUENCE</scope>
    <source>
        <tissue evidence="2">Leaves</tissue>
    </source>
</reference>
<keyword evidence="3" id="KW-1185">Reference proteome</keyword>
<dbReference type="EMBL" id="MNCJ02000322">
    <property type="protein sequence ID" value="KAF5798839.1"/>
    <property type="molecule type" value="Genomic_DNA"/>
</dbReference>
<proteinExistence type="predicted"/>
<name>A0A9K3ILW3_HELAN</name>
<feature type="compositionally biased region" description="Polar residues" evidence="1">
    <location>
        <begin position="234"/>
        <end position="263"/>
    </location>
</feature>
<feature type="compositionally biased region" description="Acidic residues" evidence="1">
    <location>
        <begin position="112"/>
        <end position="128"/>
    </location>
</feature>
<feature type="compositionally biased region" description="Basic and acidic residues" evidence="1">
    <location>
        <begin position="101"/>
        <end position="111"/>
    </location>
</feature>
<dbReference type="AlphaFoldDB" id="A0A9K3ILW3"/>
<feature type="compositionally biased region" description="Basic and acidic residues" evidence="1">
    <location>
        <begin position="404"/>
        <end position="413"/>
    </location>
</feature>
<reference evidence="2" key="1">
    <citation type="journal article" date="2017" name="Nature">
        <title>The sunflower genome provides insights into oil metabolism, flowering and Asterid evolution.</title>
        <authorList>
            <person name="Badouin H."/>
            <person name="Gouzy J."/>
            <person name="Grassa C.J."/>
            <person name="Murat F."/>
            <person name="Staton S.E."/>
            <person name="Cottret L."/>
            <person name="Lelandais-Briere C."/>
            <person name="Owens G.L."/>
            <person name="Carrere S."/>
            <person name="Mayjonade B."/>
            <person name="Legrand L."/>
            <person name="Gill N."/>
            <person name="Kane N.C."/>
            <person name="Bowers J.E."/>
            <person name="Hubner S."/>
            <person name="Bellec A."/>
            <person name="Berard A."/>
            <person name="Berges H."/>
            <person name="Blanchet N."/>
            <person name="Boniface M.C."/>
            <person name="Brunel D."/>
            <person name="Catrice O."/>
            <person name="Chaidir N."/>
            <person name="Claudel C."/>
            <person name="Donnadieu C."/>
            <person name="Faraut T."/>
            <person name="Fievet G."/>
            <person name="Helmstetter N."/>
            <person name="King M."/>
            <person name="Knapp S.J."/>
            <person name="Lai Z."/>
            <person name="Le Paslier M.C."/>
            <person name="Lippi Y."/>
            <person name="Lorenzon L."/>
            <person name="Mandel J.R."/>
            <person name="Marage G."/>
            <person name="Marchand G."/>
            <person name="Marquand E."/>
            <person name="Bret-Mestries E."/>
            <person name="Morien E."/>
            <person name="Nambeesan S."/>
            <person name="Nguyen T."/>
            <person name="Pegot-Espagnet P."/>
            <person name="Pouilly N."/>
            <person name="Raftis F."/>
            <person name="Sallet E."/>
            <person name="Schiex T."/>
            <person name="Thomas J."/>
            <person name="Vandecasteele C."/>
            <person name="Vares D."/>
            <person name="Vear F."/>
            <person name="Vautrin S."/>
            <person name="Crespi M."/>
            <person name="Mangin B."/>
            <person name="Burke J.M."/>
            <person name="Salse J."/>
            <person name="Munos S."/>
            <person name="Vincourt P."/>
            <person name="Rieseberg L.H."/>
            <person name="Langlade N.B."/>
        </authorList>
    </citation>
    <scope>NUCLEOTIDE SEQUENCE</scope>
    <source>
        <tissue evidence="2">Leaves</tissue>
    </source>
</reference>
<protein>
    <submittedName>
        <fullName evidence="2">Uncharacterized protein</fullName>
    </submittedName>
</protein>
<accession>A0A9K3ILW3</accession>
<organism evidence="2 3">
    <name type="scientific">Helianthus annuus</name>
    <name type="common">Common sunflower</name>
    <dbReference type="NCBI Taxonomy" id="4232"/>
    <lineage>
        <taxon>Eukaryota</taxon>
        <taxon>Viridiplantae</taxon>
        <taxon>Streptophyta</taxon>
        <taxon>Embryophyta</taxon>
        <taxon>Tracheophyta</taxon>
        <taxon>Spermatophyta</taxon>
        <taxon>Magnoliopsida</taxon>
        <taxon>eudicotyledons</taxon>
        <taxon>Gunneridae</taxon>
        <taxon>Pentapetalae</taxon>
        <taxon>asterids</taxon>
        <taxon>campanulids</taxon>
        <taxon>Asterales</taxon>
        <taxon>Asteraceae</taxon>
        <taxon>Asteroideae</taxon>
        <taxon>Heliantheae alliance</taxon>
        <taxon>Heliantheae</taxon>
        <taxon>Helianthus</taxon>
    </lineage>
</organism>
<gene>
    <name evidence="2" type="ORF">HanXRQr2_Chr07g0297631</name>
</gene>
<feature type="region of interest" description="Disordered" evidence="1">
    <location>
        <begin position="225"/>
        <end position="263"/>
    </location>
</feature>
<evidence type="ECO:0000313" key="2">
    <source>
        <dbReference type="EMBL" id="KAF5798839.1"/>
    </source>
</evidence>
<feature type="region of interest" description="Disordered" evidence="1">
    <location>
        <begin position="79"/>
        <end position="157"/>
    </location>
</feature>
<feature type="region of interest" description="Disordered" evidence="1">
    <location>
        <begin position="404"/>
        <end position="424"/>
    </location>
</feature>
<dbReference type="Gramene" id="mRNA:HanXRQr2_Chr07g0297631">
    <property type="protein sequence ID" value="mRNA:HanXRQr2_Chr07g0297631"/>
    <property type="gene ID" value="HanXRQr2_Chr07g0297631"/>
</dbReference>
<evidence type="ECO:0000313" key="3">
    <source>
        <dbReference type="Proteomes" id="UP000215914"/>
    </source>
</evidence>
<sequence length="646" mass="70144">MGLKEALRLKSFEAKELDIRATKTPKGDPPYLNVVQENLYQIREPEVLGNQGGSAGQGGSGSALVAQVVNVASAQVAEVVGSDKGKKTNSGGLKGSGSKFIIEDEGVHVSVEDEGVQAEEGEGDDDGDGGERPQASLKRRRTTSSKSGPKVKQMKTKTSFKTITLDDDEDDLATDFSSAGGLMANLNAHLHGGRNPRDHLATGPTSPLSFGGGNTKVLEDVHMPDPLSFKKNEPSPSGKLTTRVASNVSRSSPQPLNGGDSASSSPFWFKTEAAFLSRELGSGDVGDMDSARALEKYIPDWSLVNKDRIVDALSAKMALFHLGTPIEHAHYRKMSGPELANALMLNQAQSNSLVVETYKRWIESESSRCKLEREIAALKNEDNVRSKTKQELSSLRSQVDRLKGQVSEAKEVNKSSQASAAAAHEARDKALQDLETLKLKCADLEKHLADSEKRHAAELKEMKTSYDQLLAEHHCLMSVKFCSSSDKDEVERARNRAIESHKATIDETKGMLTHTDGEMVEVYAQVSELMLTKQWFLTEGVAWVVRLVHENPELEKVVADLVSSVNAVGANEGIKQGFKAAQNSVRSTEEVPGYDVGAQDALNAAISAFDNFQISVLDKVADLVDKPLSVIKQRSELPIVKEEHEF</sequence>
<dbReference type="Proteomes" id="UP000215914">
    <property type="component" value="Unassembled WGS sequence"/>
</dbReference>
<comment type="caution">
    <text evidence="2">The sequence shown here is derived from an EMBL/GenBank/DDBJ whole genome shotgun (WGS) entry which is preliminary data.</text>
</comment>
<evidence type="ECO:0000256" key="1">
    <source>
        <dbReference type="SAM" id="MobiDB-lite"/>
    </source>
</evidence>